<dbReference type="NCBIfam" id="TIGR00435">
    <property type="entry name" value="cysS"/>
    <property type="match status" value="1"/>
</dbReference>
<evidence type="ECO:0000256" key="4">
    <source>
        <dbReference type="ARBA" id="ARBA00022490"/>
    </source>
</evidence>
<dbReference type="GO" id="GO:0005524">
    <property type="term" value="F:ATP binding"/>
    <property type="evidence" value="ECO:0007669"/>
    <property type="project" value="UniProtKB-UniRule"/>
</dbReference>
<dbReference type="Pfam" id="PF09190">
    <property type="entry name" value="DALR_2"/>
    <property type="match status" value="1"/>
</dbReference>
<feature type="short sequence motif" description="'HIGH' region" evidence="12">
    <location>
        <begin position="33"/>
        <end position="43"/>
    </location>
</feature>
<feature type="domain" description="Cysteinyl-tRNA synthetase class Ia DALR" evidence="13">
    <location>
        <begin position="378"/>
        <end position="450"/>
    </location>
</feature>
<dbReference type="PRINTS" id="PR00983">
    <property type="entry name" value="TRNASYNTHCYS"/>
</dbReference>
<dbReference type="Gene3D" id="3.40.50.620">
    <property type="entry name" value="HUPs"/>
    <property type="match status" value="1"/>
</dbReference>
<dbReference type="EMBL" id="JACRVF010000003">
    <property type="protein sequence ID" value="MBC5993789.1"/>
    <property type="molecule type" value="Genomic_DNA"/>
</dbReference>
<evidence type="ECO:0000256" key="10">
    <source>
        <dbReference type="ARBA" id="ARBA00022917"/>
    </source>
</evidence>
<evidence type="ECO:0000256" key="3">
    <source>
        <dbReference type="ARBA" id="ARBA00011245"/>
    </source>
</evidence>
<evidence type="ECO:0000256" key="1">
    <source>
        <dbReference type="ARBA" id="ARBA00004496"/>
    </source>
</evidence>
<keyword evidence="8 12" id="KW-0862">Zinc</keyword>
<evidence type="ECO:0000256" key="12">
    <source>
        <dbReference type="HAMAP-Rule" id="MF_00041"/>
    </source>
</evidence>
<comment type="catalytic activity">
    <reaction evidence="12">
        <text>tRNA(Cys) + L-cysteine + ATP = L-cysteinyl-tRNA(Cys) + AMP + diphosphate</text>
        <dbReference type="Rhea" id="RHEA:17773"/>
        <dbReference type="Rhea" id="RHEA-COMP:9661"/>
        <dbReference type="Rhea" id="RHEA-COMP:9679"/>
        <dbReference type="ChEBI" id="CHEBI:30616"/>
        <dbReference type="ChEBI" id="CHEBI:33019"/>
        <dbReference type="ChEBI" id="CHEBI:35235"/>
        <dbReference type="ChEBI" id="CHEBI:78442"/>
        <dbReference type="ChEBI" id="CHEBI:78517"/>
        <dbReference type="ChEBI" id="CHEBI:456215"/>
        <dbReference type="EC" id="6.1.1.16"/>
    </reaction>
</comment>
<keyword evidence="10 12" id="KW-0648">Protein biosynthesis</keyword>
<feature type="binding site" evidence="12">
    <location>
        <position position="255"/>
    </location>
    <ligand>
        <name>Zn(2+)</name>
        <dbReference type="ChEBI" id="CHEBI:29105"/>
    </ligand>
</feature>
<dbReference type="Proteomes" id="UP000603640">
    <property type="component" value="Unassembled WGS sequence"/>
</dbReference>
<feature type="binding site" evidence="12">
    <location>
        <position position="251"/>
    </location>
    <ligand>
        <name>Zn(2+)</name>
        <dbReference type="ChEBI" id="CHEBI:29105"/>
    </ligand>
</feature>
<evidence type="ECO:0000256" key="9">
    <source>
        <dbReference type="ARBA" id="ARBA00022840"/>
    </source>
</evidence>
<evidence type="ECO:0000259" key="13">
    <source>
        <dbReference type="SMART" id="SM00840"/>
    </source>
</evidence>
<keyword evidence="7 12" id="KW-0547">Nucleotide-binding</keyword>
<keyword evidence="11 12" id="KW-0030">Aminoacyl-tRNA synthetase</keyword>
<dbReference type="AlphaFoldDB" id="A0A923SJD5"/>
<dbReference type="GO" id="GO:0008270">
    <property type="term" value="F:zinc ion binding"/>
    <property type="evidence" value="ECO:0007669"/>
    <property type="project" value="UniProtKB-UniRule"/>
</dbReference>
<evidence type="ECO:0000313" key="15">
    <source>
        <dbReference type="Proteomes" id="UP000603640"/>
    </source>
</evidence>
<dbReference type="CDD" id="cd00672">
    <property type="entry name" value="CysRS_core"/>
    <property type="match status" value="1"/>
</dbReference>
<comment type="subunit">
    <text evidence="3 12">Monomer.</text>
</comment>
<dbReference type="RefSeq" id="WP_187067790.1">
    <property type="nucleotide sequence ID" value="NZ_JACRVF010000003.1"/>
</dbReference>
<dbReference type="PANTHER" id="PTHR10890:SF3">
    <property type="entry name" value="CYSTEINE--TRNA LIGASE, CYTOPLASMIC"/>
    <property type="match status" value="1"/>
</dbReference>
<proteinExistence type="inferred from homology"/>
<dbReference type="InterPro" id="IPR009080">
    <property type="entry name" value="tRNAsynth_Ia_anticodon-bd"/>
</dbReference>
<dbReference type="InterPro" id="IPR032678">
    <property type="entry name" value="tRNA-synt_1_cat_dom"/>
</dbReference>
<dbReference type="Gene3D" id="1.20.120.1910">
    <property type="entry name" value="Cysteine-tRNA ligase, C-terminal anti-codon recognition domain"/>
    <property type="match status" value="1"/>
</dbReference>
<accession>A0A923SJD5</accession>
<dbReference type="SMART" id="SM00840">
    <property type="entry name" value="DALR_2"/>
    <property type="match status" value="1"/>
</dbReference>
<evidence type="ECO:0000256" key="11">
    <source>
        <dbReference type="ARBA" id="ARBA00023146"/>
    </source>
</evidence>
<dbReference type="FunFam" id="3.40.50.620:FF:000140">
    <property type="entry name" value="Cysteine--tRNA ligase"/>
    <property type="match status" value="1"/>
</dbReference>
<feature type="short sequence motif" description="'KMSKS' region" evidence="12">
    <location>
        <begin position="284"/>
        <end position="288"/>
    </location>
</feature>
<evidence type="ECO:0000256" key="7">
    <source>
        <dbReference type="ARBA" id="ARBA00022741"/>
    </source>
</evidence>
<comment type="similarity">
    <text evidence="2 12">Belongs to the class-I aminoacyl-tRNA synthetase family.</text>
</comment>
<evidence type="ECO:0000256" key="6">
    <source>
        <dbReference type="ARBA" id="ARBA00022723"/>
    </source>
</evidence>
<sequence length="496" mass="56846">MQQKLNLYNTLTRKKEEFEPLHAPFVGMYLCGPTVYGEPHLGHARSAVTFDVLYRYLKNQGYKVRFVRNITDVGHLENDADEGEDKIAKRAKLEHLEPMEVVQHYTNIYHQDMDKLNVLRPDIEPRASGHIIEQIEMIQEILGNGLAYEVNGSVYFDVPAYNKQHKYGKLSGRVIEDLMANTRDTEGQSDKRSPLDFALWKKASPSHIMRWPSPWSDGFPGWHLECSAMSRKYLGTTFDIHGGGLDLMFPHHECEIAQSQASNNHTDAAKYWVHNNMITVNGQKMGKSLGNFINLSELFSGNHEMLEEKYSPMTIRFFILQAHYRSTLDFSNEALQAARKGYTKLMNGLNVLKKLKYPEDAGTPDAKLNEELLKLTEDCFRGLNDDMNTARTIASLFNLLKKINSLYLGQIDITTLERGTFDTVRNTYQQLVLDVLGLKEEQTGDMEEMLHLVLGFYKEAKENKAYDKVDAIRAELKKQGIVIKDMKTGIDWAYEE</sequence>
<organism evidence="14 15">
    <name type="scientific">Pontibacter cellulosilyticus</name>
    <dbReference type="NCBI Taxonomy" id="1720253"/>
    <lineage>
        <taxon>Bacteria</taxon>
        <taxon>Pseudomonadati</taxon>
        <taxon>Bacteroidota</taxon>
        <taxon>Cytophagia</taxon>
        <taxon>Cytophagales</taxon>
        <taxon>Hymenobacteraceae</taxon>
        <taxon>Pontibacter</taxon>
    </lineage>
</organism>
<evidence type="ECO:0000256" key="2">
    <source>
        <dbReference type="ARBA" id="ARBA00005594"/>
    </source>
</evidence>
<dbReference type="GO" id="GO:0004817">
    <property type="term" value="F:cysteine-tRNA ligase activity"/>
    <property type="evidence" value="ECO:0007669"/>
    <property type="project" value="UniProtKB-UniRule"/>
</dbReference>
<feature type="binding site" evidence="12">
    <location>
        <position position="31"/>
    </location>
    <ligand>
        <name>Zn(2+)</name>
        <dbReference type="ChEBI" id="CHEBI:29105"/>
    </ligand>
</feature>
<feature type="binding site" evidence="12">
    <location>
        <position position="226"/>
    </location>
    <ligand>
        <name>Zn(2+)</name>
        <dbReference type="ChEBI" id="CHEBI:29105"/>
    </ligand>
</feature>
<comment type="caution">
    <text evidence="14">The sequence shown here is derived from an EMBL/GenBank/DDBJ whole genome shotgun (WGS) entry which is preliminary data.</text>
</comment>
<dbReference type="Pfam" id="PF01406">
    <property type="entry name" value="tRNA-synt_1e"/>
    <property type="match status" value="1"/>
</dbReference>
<dbReference type="HAMAP" id="MF_00041">
    <property type="entry name" value="Cys_tRNA_synth"/>
    <property type="match status" value="1"/>
</dbReference>
<keyword evidence="6 12" id="KW-0479">Metal-binding</keyword>
<dbReference type="GO" id="GO:0006423">
    <property type="term" value="P:cysteinyl-tRNA aminoacylation"/>
    <property type="evidence" value="ECO:0007669"/>
    <property type="project" value="UniProtKB-UniRule"/>
</dbReference>
<gene>
    <name evidence="12" type="primary">cysS</name>
    <name evidence="14" type="ORF">H8S84_13160</name>
</gene>
<keyword evidence="15" id="KW-1185">Reference proteome</keyword>
<dbReference type="GO" id="GO:0005829">
    <property type="term" value="C:cytosol"/>
    <property type="evidence" value="ECO:0007669"/>
    <property type="project" value="TreeGrafter"/>
</dbReference>
<dbReference type="PANTHER" id="PTHR10890">
    <property type="entry name" value="CYSTEINYL-TRNA SYNTHETASE"/>
    <property type="match status" value="1"/>
</dbReference>
<evidence type="ECO:0000256" key="5">
    <source>
        <dbReference type="ARBA" id="ARBA00022598"/>
    </source>
</evidence>
<dbReference type="InterPro" id="IPR015273">
    <property type="entry name" value="Cys-tRNA-synt_Ia_DALR"/>
</dbReference>
<keyword evidence="4 12" id="KW-0963">Cytoplasm</keyword>
<protein>
    <recommendedName>
        <fullName evidence="12">Cysteine--tRNA ligase</fullName>
        <ecNumber evidence="12">6.1.1.16</ecNumber>
    </recommendedName>
    <alternativeName>
        <fullName evidence="12">Cysteinyl-tRNA synthetase</fullName>
        <shortName evidence="12">CysRS</shortName>
    </alternativeName>
</protein>
<feature type="binding site" evidence="12">
    <location>
        <position position="287"/>
    </location>
    <ligand>
        <name>ATP</name>
        <dbReference type="ChEBI" id="CHEBI:30616"/>
    </ligand>
</feature>
<dbReference type="SUPFAM" id="SSF47323">
    <property type="entry name" value="Anticodon-binding domain of a subclass of class I aminoacyl-tRNA synthetases"/>
    <property type="match status" value="1"/>
</dbReference>
<keyword evidence="5 12" id="KW-0436">Ligase</keyword>
<evidence type="ECO:0000256" key="8">
    <source>
        <dbReference type="ARBA" id="ARBA00022833"/>
    </source>
</evidence>
<dbReference type="InterPro" id="IPR014729">
    <property type="entry name" value="Rossmann-like_a/b/a_fold"/>
</dbReference>
<name>A0A923SJD5_9BACT</name>
<dbReference type="SUPFAM" id="SSF52374">
    <property type="entry name" value="Nucleotidylyl transferase"/>
    <property type="match status" value="1"/>
</dbReference>
<keyword evidence="9 12" id="KW-0067">ATP-binding</keyword>
<evidence type="ECO:0000313" key="14">
    <source>
        <dbReference type="EMBL" id="MBC5993789.1"/>
    </source>
</evidence>
<reference evidence="14" key="1">
    <citation type="submission" date="2020-08" db="EMBL/GenBank/DDBJ databases">
        <title>Pontibacter sp. SD6 16S ribosomal RNA gene Genome sequencing and assembly.</title>
        <authorList>
            <person name="Kang M."/>
        </authorList>
    </citation>
    <scope>NUCLEOTIDE SEQUENCE</scope>
    <source>
        <strain evidence="14">SD6</strain>
    </source>
</reference>
<comment type="subcellular location">
    <subcellularLocation>
        <location evidence="1 12">Cytoplasm</location>
    </subcellularLocation>
</comment>
<comment type="cofactor">
    <cofactor evidence="12">
        <name>Zn(2+)</name>
        <dbReference type="ChEBI" id="CHEBI:29105"/>
    </cofactor>
    <text evidence="12">Binds 1 zinc ion per subunit.</text>
</comment>
<dbReference type="InterPro" id="IPR015803">
    <property type="entry name" value="Cys-tRNA-ligase"/>
</dbReference>
<dbReference type="InterPro" id="IPR024909">
    <property type="entry name" value="Cys-tRNA/MSH_ligase"/>
</dbReference>
<dbReference type="EC" id="6.1.1.16" evidence="12"/>